<dbReference type="EMBL" id="JAUFPU010000003">
    <property type="protein sequence ID" value="MDN3575712.1"/>
    <property type="molecule type" value="Genomic_DNA"/>
</dbReference>
<protein>
    <submittedName>
        <fullName evidence="2">Uncharacterized protein</fullName>
    </submittedName>
</protein>
<comment type="caution">
    <text evidence="2">The sequence shown here is derived from an EMBL/GenBank/DDBJ whole genome shotgun (WGS) entry which is preliminary data.</text>
</comment>
<feature type="compositionally biased region" description="Low complexity" evidence="1">
    <location>
        <begin position="29"/>
        <end position="40"/>
    </location>
</feature>
<evidence type="ECO:0000313" key="2">
    <source>
        <dbReference type="EMBL" id="MDN3575712.1"/>
    </source>
</evidence>
<dbReference type="Proteomes" id="UP001180081">
    <property type="component" value="Unassembled WGS sequence"/>
</dbReference>
<sequence length="47" mass="5044">MQKPSVQNPSSDIKKTAVQQPKNTTTTRQAPSSPKPSQAPLNKPATK</sequence>
<organism evidence="2 3">
    <name type="scientific">Chitinimonas viridis</name>
    <dbReference type="NCBI Taxonomy" id="664880"/>
    <lineage>
        <taxon>Bacteria</taxon>
        <taxon>Pseudomonadati</taxon>
        <taxon>Pseudomonadota</taxon>
        <taxon>Betaproteobacteria</taxon>
        <taxon>Neisseriales</taxon>
        <taxon>Chitinibacteraceae</taxon>
        <taxon>Chitinimonas</taxon>
    </lineage>
</organism>
<proteinExistence type="predicted"/>
<dbReference type="RefSeq" id="WP_290331360.1">
    <property type="nucleotide sequence ID" value="NZ_JAUFPU010000003.1"/>
</dbReference>
<reference evidence="2" key="1">
    <citation type="journal article" date="2014" name="Int. J. Syst. Evol. Microbiol.">
        <title>Complete genome of a new Firmicutes species belonging to the dominant human colonic microbiota ('Ruminococcus bicirculans') reveals two chromosomes and a selective capacity to utilize plant glucans.</title>
        <authorList>
            <consortium name="NISC Comparative Sequencing Program"/>
            <person name="Wegmann U."/>
            <person name="Louis P."/>
            <person name="Goesmann A."/>
            <person name="Henrissat B."/>
            <person name="Duncan S.H."/>
            <person name="Flint H.J."/>
        </authorList>
    </citation>
    <scope>NUCLEOTIDE SEQUENCE</scope>
    <source>
        <strain evidence="2">CECT 7703</strain>
    </source>
</reference>
<gene>
    <name evidence="2" type="ORF">QWZ03_02870</name>
</gene>
<feature type="region of interest" description="Disordered" evidence="1">
    <location>
        <begin position="1"/>
        <end position="47"/>
    </location>
</feature>
<name>A0ABT8B1G7_9NEIS</name>
<evidence type="ECO:0000256" key="1">
    <source>
        <dbReference type="SAM" id="MobiDB-lite"/>
    </source>
</evidence>
<keyword evidence="3" id="KW-1185">Reference proteome</keyword>
<evidence type="ECO:0000313" key="3">
    <source>
        <dbReference type="Proteomes" id="UP001180081"/>
    </source>
</evidence>
<reference evidence="2" key="2">
    <citation type="submission" date="2023-06" db="EMBL/GenBank/DDBJ databases">
        <authorList>
            <person name="Lucena T."/>
            <person name="Sun Q."/>
        </authorList>
    </citation>
    <scope>NUCLEOTIDE SEQUENCE</scope>
    <source>
        <strain evidence="2">CECT 7703</strain>
    </source>
</reference>
<feature type="compositionally biased region" description="Polar residues" evidence="1">
    <location>
        <begin position="1"/>
        <end position="28"/>
    </location>
</feature>
<accession>A0ABT8B1G7</accession>